<evidence type="ECO:0000313" key="15">
    <source>
        <dbReference type="Proteomes" id="UP000382436"/>
    </source>
</evidence>
<protein>
    <submittedName>
        <fullName evidence="11">Thermonuclease family protein</fullName>
    </submittedName>
</protein>
<evidence type="ECO:0000256" key="4">
    <source>
        <dbReference type="SAM" id="Phobius"/>
    </source>
</evidence>
<dbReference type="EMBL" id="AACRQU010000034">
    <property type="protein sequence ID" value="EAL8417526.1"/>
    <property type="molecule type" value="Genomic_DNA"/>
</dbReference>
<dbReference type="EMBL" id="AACSIE010000001">
    <property type="protein sequence ID" value="EAL9203820.1"/>
    <property type="molecule type" value="Genomic_DNA"/>
</dbReference>
<dbReference type="PANTHER" id="PTHR12302">
    <property type="entry name" value="EBNA2 BINDING PROTEIN P100"/>
    <property type="match status" value="1"/>
</dbReference>
<feature type="domain" description="TNase-like" evidence="5">
    <location>
        <begin position="42"/>
        <end position="160"/>
    </location>
</feature>
<dbReference type="InterPro" id="IPR016071">
    <property type="entry name" value="Staphylococal_nuclease_OB-fold"/>
</dbReference>
<dbReference type="Proteomes" id="UP000361993">
    <property type="component" value="Unassembled WGS sequence"/>
</dbReference>
<name>A0A381CGL9_CAMCO</name>
<keyword evidence="4" id="KW-1133">Transmembrane helix</keyword>
<evidence type="ECO:0000313" key="7">
    <source>
        <dbReference type="EMBL" id="EAJ9196692.1"/>
    </source>
</evidence>
<evidence type="ECO:0000313" key="13">
    <source>
        <dbReference type="Proteomes" id="UP000361993"/>
    </source>
</evidence>
<dbReference type="PROSITE" id="PS50830">
    <property type="entry name" value="TNASE_3"/>
    <property type="match status" value="1"/>
</dbReference>
<evidence type="ECO:0000313" key="10">
    <source>
        <dbReference type="EMBL" id="EAL8417526.1"/>
    </source>
</evidence>
<keyword evidence="4" id="KW-0472">Membrane</keyword>
<dbReference type="Proteomes" id="UP000411403">
    <property type="component" value="Unassembled WGS sequence"/>
</dbReference>
<reference evidence="6 17" key="3">
    <citation type="submission" date="2019-01" db="EMBL/GenBank/DDBJ databases">
        <authorList>
            <consortium name="PulseNet: The National Subtyping Network for Foodborne Disease Surveillance"/>
            <person name="Tarr C.L."/>
            <person name="Trees E."/>
            <person name="Katz L.S."/>
            <person name="Carleton-Romer H.A."/>
            <person name="Stroika S."/>
            <person name="Kucerova Z."/>
            <person name="Roache K.F."/>
            <person name="Sabol A.L."/>
            <person name="Besser J."/>
            <person name="Gerner-Smidt P."/>
        </authorList>
    </citation>
    <scope>NUCLEOTIDE SEQUENCE [LARGE SCALE GENOMIC DNA]</scope>
    <source>
        <strain evidence="7 15">PNUSAC001435</strain>
        <strain evidence="6 17">PNUSAC007828</strain>
    </source>
</reference>
<comment type="caution">
    <text evidence="11">The sequence shown here is derived from an EMBL/GenBank/DDBJ whole genome shotgun (WGS) entry which is preliminary data.</text>
</comment>
<evidence type="ECO:0000313" key="6">
    <source>
        <dbReference type="EMBL" id="EAH8157888.1"/>
    </source>
</evidence>
<dbReference type="Proteomes" id="UP000382436">
    <property type="component" value="Unassembled WGS sequence"/>
</dbReference>
<dbReference type="GO" id="GO:0004519">
    <property type="term" value="F:endonuclease activity"/>
    <property type="evidence" value="ECO:0007669"/>
    <property type="project" value="UniProtKB-KW"/>
</dbReference>
<dbReference type="SUPFAM" id="SSF50199">
    <property type="entry name" value="Staphylococcal nuclease"/>
    <property type="match status" value="1"/>
</dbReference>
<evidence type="ECO:0000256" key="3">
    <source>
        <dbReference type="ARBA" id="ARBA00022801"/>
    </source>
</evidence>
<dbReference type="Gene3D" id="2.40.50.90">
    <property type="match status" value="1"/>
</dbReference>
<evidence type="ECO:0000259" key="5">
    <source>
        <dbReference type="PROSITE" id="PS50830"/>
    </source>
</evidence>
<dbReference type="Proteomes" id="UP000576616">
    <property type="component" value="Unassembled WGS sequence"/>
</dbReference>
<dbReference type="EMBL" id="AACGFG010000001">
    <property type="protein sequence ID" value="EAK4357476.1"/>
    <property type="molecule type" value="Genomic_DNA"/>
</dbReference>
<evidence type="ECO:0000313" key="8">
    <source>
        <dbReference type="EMBL" id="EAK1510471.1"/>
    </source>
</evidence>
<evidence type="ECO:0000313" key="11">
    <source>
        <dbReference type="EMBL" id="EAL9203820.1"/>
    </source>
</evidence>
<dbReference type="OrthoDB" id="9805504at2"/>
<keyword evidence="4" id="KW-0812">Transmembrane</keyword>
<evidence type="ECO:0000313" key="12">
    <source>
        <dbReference type="Proteomes" id="UP000333665"/>
    </source>
</evidence>
<evidence type="ECO:0000313" key="14">
    <source>
        <dbReference type="Proteomes" id="UP000365807"/>
    </source>
</evidence>
<dbReference type="EMBL" id="AACDUL010000031">
    <property type="protein sequence ID" value="EAK1510471.1"/>
    <property type="molecule type" value="Genomic_DNA"/>
</dbReference>
<organism evidence="11 16">
    <name type="scientific">Campylobacter coli</name>
    <dbReference type="NCBI Taxonomy" id="195"/>
    <lineage>
        <taxon>Bacteria</taxon>
        <taxon>Pseudomonadati</taxon>
        <taxon>Campylobacterota</taxon>
        <taxon>Epsilonproteobacteria</taxon>
        <taxon>Campylobacterales</taxon>
        <taxon>Campylobacteraceae</taxon>
        <taxon>Campylobacter</taxon>
    </lineage>
</organism>
<dbReference type="GO" id="GO:0016787">
    <property type="term" value="F:hydrolase activity"/>
    <property type="evidence" value="ECO:0007669"/>
    <property type="project" value="UniProtKB-KW"/>
</dbReference>
<dbReference type="EMBL" id="AABKAB010000020">
    <property type="protein sequence ID" value="EAH8157888.1"/>
    <property type="molecule type" value="Genomic_DNA"/>
</dbReference>
<evidence type="ECO:0000256" key="2">
    <source>
        <dbReference type="ARBA" id="ARBA00022759"/>
    </source>
</evidence>
<dbReference type="Proteomes" id="UP000333665">
    <property type="component" value="Unassembled WGS sequence"/>
</dbReference>
<dbReference type="SMART" id="SM00318">
    <property type="entry name" value="SNc"/>
    <property type="match status" value="1"/>
</dbReference>
<proteinExistence type="predicted"/>
<evidence type="ECO:0000256" key="1">
    <source>
        <dbReference type="ARBA" id="ARBA00022722"/>
    </source>
</evidence>
<dbReference type="STRING" id="195.ATE51_01664"/>
<reference evidence="12 16" key="2">
    <citation type="submission" date="2018-08" db="EMBL/GenBank/DDBJ databases">
        <authorList>
            <consortium name="NARMS: The National Antimicrobial Resistance Monitoring System"/>
        </authorList>
    </citation>
    <scope>NUCLEOTIDE SEQUENCE [LARGE SCALE GENOMIC DNA]</scope>
    <source>
        <strain evidence="11 16">CVM N17C171</strain>
        <strain evidence="9 14">FSIS11807978</strain>
        <strain evidence="10 12">FSIS11812579</strain>
    </source>
</reference>
<accession>A0A381CGL9</accession>
<evidence type="ECO:0000313" key="17">
    <source>
        <dbReference type="Proteomes" id="UP000576616"/>
    </source>
</evidence>
<evidence type="ECO:0000313" key="16">
    <source>
        <dbReference type="Proteomes" id="UP000411403"/>
    </source>
</evidence>
<dbReference type="Pfam" id="PF00565">
    <property type="entry name" value="SNase"/>
    <property type="match status" value="1"/>
</dbReference>
<evidence type="ECO:0000313" key="9">
    <source>
        <dbReference type="EMBL" id="EAK4357476.1"/>
    </source>
</evidence>
<dbReference type="AlphaFoldDB" id="A0A381CGL9"/>
<reference evidence="8 13" key="1">
    <citation type="submission" date="2018-05" db="EMBL/GenBank/DDBJ databases">
        <authorList>
            <consortium name="GenomeTrakr network: Whole genome sequencing for foodborne pathogen traceback"/>
        </authorList>
    </citation>
    <scope>NUCLEOTIDE SEQUENCE [LARGE SCALE GENOMIC DNA]</scope>
    <source>
        <strain evidence="8 13">NC_C6016</strain>
    </source>
</reference>
<feature type="transmembrane region" description="Helical" evidence="4">
    <location>
        <begin position="21"/>
        <end position="39"/>
    </location>
</feature>
<gene>
    <name evidence="7" type="ORF">BZ274_00550</name>
    <name evidence="9" type="ORF">C6T04_00815</name>
    <name evidence="8" type="ORF">CJD00_09500</name>
    <name evidence="10" type="ORF">DYF97_09210</name>
    <name evidence="11" type="ORF">DYU70_01335</name>
    <name evidence="6" type="ORF">ES716_08215</name>
</gene>
<dbReference type="PANTHER" id="PTHR12302:SF3">
    <property type="entry name" value="SERINE_THREONINE-PROTEIN KINASE 31"/>
    <property type="match status" value="1"/>
</dbReference>
<sequence length="175" mass="20540">MRINYKKLFNLRKIASDPKKLLAFLIFALMIAFVQNYIVQNPSFKAQVIRVIDGDTIEISTNNKTSKIRFFGIDAPELKQNFGKQSKAALEKILKDKEVYIFSKNKDNYGRIVAIVKLKDVDINQFLVSQGYAWADTYYTNAYIKEQEKAQKNKLGLWKDDNPIEPYKWRKQNRF</sequence>
<dbReference type="InterPro" id="IPR035437">
    <property type="entry name" value="SNase_OB-fold_sf"/>
</dbReference>
<dbReference type="RefSeq" id="WP_002781916.1">
    <property type="nucleotide sequence ID" value="NZ_AANHVQ020000008.1"/>
</dbReference>
<keyword evidence="1" id="KW-0540">Nuclease</keyword>
<keyword evidence="3" id="KW-0378">Hydrolase</keyword>
<dbReference type="Proteomes" id="UP000365807">
    <property type="component" value="Unassembled WGS sequence"/>
</dbReference>
<keyword evidence="2" id="KW-0255">Endonuclease</keyword>
<dbReference type="EMBL" id="AACBVJ010000001">
    <property type="protein sequence ID" value="EAJ9196692.1"/>
    <property type="molecule type" value="Genomic_DNA"/>
</dbReference>